<feature type="binding site" evidence="8">
    <location>
        <position position="262"/>
    </location>
    <ligand>
        <name>Mn(2+)</name>
        <dbReference type="ChEBI" id="CHEBI:29035"/>
    </ligand>
</feature>
<dbReference type="PANTHER" id="PTHR34353">
    <property type="entry name" value="CRISPR-ASSOCIATED ENDONUCLEASE CAS1 1"/>
    <property type="match status" value="1"/>
</dbReference>
<dbReference type="Gene3D" id="1.20.120.920">
    <property type="entry name" value="CRISPR-associated endonuclease Cas1, C-terminal domain"/>
    <property type="match status" value="1"/>
</dbReference>
<dbReference type="RefSeq" id="WP_190478007.1">
    <property type="nucleotide sequence ID" value="NZ_JACOFT010000002.1"/>
</dbReference>
<keyword evidence="4 8" id="KW-0378">Hydrolase</keyword>
<proteinExistence type="inferred from homology"/>
<keyword evidence="11" id="KW-1185">Reference proteome</keyword>
<comment type="cofactor">
    <cofactor evidence="8">
        <name>Mg(2+)</name>
        <dbReference type="ChEBI" id="CHEBI:18420"/>
    </cofactor>
    <cofactor evidence="8">
        <name>Mn(2+)</name>
        <dbReference type="ChEBI" id="CHEBI:29035"/>
    </cofactor>
</comment>
<dbReference type="InterPro" id="IPR002729">
    <property type="entry name" value="CRISPR-assoc_Cas1"/>
</dbReference>
<dbReference type="EC" id="3.1.-.-" evidence="8"/>
<evidence type="ECO:0000256" key="6">
    <source>
        <dbReference type="ARBA" id="ARBA00023118"/>
    </source>
</evidence>
<reference evidence="10 11" key="1">
    <citation type="submission" date="2020-08" db="EMBL/GenBank/DDBJ databases">
        <title>Novel species isolated from subtropical streams in China.</title>
        <authorList>
            <person name="Lu H."/>
        </authorList>
    </citation>
    <scope>NUCLEOTIDE SEQUENCE [LARGE SCALE GENOMIC DNA]</scope>
    <source>
        <strain evidence="10 11">CCTCC AB 2015119</strain>
    </source>
</reference>
<dbReference type="PANTHER" id="PTHR34353:SF3">
    <property type="entry name" value="CRISPR-ASSOCIATED ENDONUCLEASE CAS1"/>
    <property type="match status" value="1"/>
</dbReference>
<feature type="binding site" evidence="8">
    <location>
        <position position="186"/>
    </location>
    <ligand>
        <name>Mn(2+)</name>
        <dbReference type="ChEBI" id="CHEBI:29035"/>
    </ligand>
</feature>
<dbReference type="Pfam" id="PF01867">
    <property type="entry name" value="Cas_Cas1"/>
    <property type="match status" value="1"/>
</dbReference>
<dbReference type="InterPro" id="IPR042206">
    <property type="entry name" value="CRISPR-assoc_Cas1_C"/>
</dbReference>
<dbReference type="GO" id="GO:0004519">
    <property type="term" value="F:endonuclease activity"/>
    <property type="evidence" value="ECO:0007669"/>
    <property type="project" value="UniProtKB-KW"/>
</dbReference>
<feature type="binding site" evidence="8">
    <location>
        <position position="248"/>
    </location>
    <ligand>
        <name>Mn(2+)</name>
        <dbReference type="ChEBI" id="CHEBI:29035"/>
    </ligand>
</feature>
<evidence type="ECO:0000256" key="2">
    <source>
        <dbReference type="ARBA" id="ARBA00022723"/>
    </source>
</evidence>
<dbReference type="HAMAP" id="MF_01470">
    <property type="entry name" value="Cas1"/>
    <property type="match status" value="1"/>
</dbReference>
<evidence type="ECO:0000256" key="5">
    <source>
        <dbReference type="ARBA" id="ARBA00022842"/>
    </source>
</evidence>
<protein>
    <recommendedName>
        <fullName evidence="8">CRISPR-associated endonuclease Cas1</fullName>
        <ecNumber evidence="8">3.1.-.-</ecNumber>
    </recommendedName>
</protein>
<evidence type="ECO:0000256" key="3">
    <source>
        <dbReference type="ARBA" id="ARBA00022759"/>
    </source>
</evidence>
<keyword evidence="3 8" id="KW-0255">Endonuclease</keyword>
<sequence>MDDLSPSDLKAILHSKRANLYYLEHCRVMQKDGRVLYLQEAKHENQYWNIPIANTTVLLLGSGTSITHAAVRMLARAGVLVGFCGGGGTPLYMGNEIEWMTPQSEYRPTQYLQGWCSFWFDDEQRLAAAKALQQARITYLNQVWQKDKDLKAEGFDVNDAEIQKALQLCSQRIEQADKPAELLLNEAQLTKMLYKYAANHTKQSGFTRQHQETDKANAFLNHGNYLAYGLAACTLWVLGIPHGFAVMHGKTRRGALVFDVADLIKDAIVLPWAFICAKENASEQEFRQQCLQSFTNHKALDFMFDQIKAIALRGEAEQDVTAADAMISDATSEEPNDEISDVADDETDEGDATS</sequence>
<organism evidence="10 11">
    <name type="scientific">Undibacterium aquatile</name>
    <dbReference type="NCBI Taxonomy" id="1537398"/>
    <lineage>
        <taxon>Bacteria</taxon>
        <taxon>Pseudomonadati</taxon>
        <taxon>Pseudomonadota</taxon>
        <taxon>Betaproteobacteria</taxon>
        <taxon>Burkholderiales</taxon>
        <taxon>Oxalobacteraceae</taxon>
        <taxon>Undibacterium</taxon>
    </lineage>
</organism>
<evidence type="ECO:0000256" key="8">
    <source>
        <dbReference type="HAMAP-Rule" id="MF_01470"/>
    </source>
</evidence>
<name>A0ABR6XDW7_9BURK</name>
<comment type="similarity">
    <text evidence="8">Belongs to the CRISPR-associated endonuclease Cas1 family.</text>
</comment>
<gene>
    <name evidence="10" type="primary">cas1f</name>
    <name evidence="8" type="synonym">cas1</name>
    <name evidence="10" type="ORF">H8K26_05670</name>
</gene>
<dbReference type="InterPro" id="IPR019857">
    <property type="entry name" value="CRISPR-assoc_Cas1_YPEST-subtyp"/>
</dbReference>
<dbReference type="NCBIfam" id="TIGR00287">
    <property type="entry name" value="cas1"/>
    <property type="match status" value="1"/>
</dbReference>
<accession>A0ABR6XDW7</accession>
<comment type="subunit">
    <text evidence="8">Homodimer, forms a heterotetramer with a Cas2 homodimer.</text>
</comment>
<dbReference type="NCBIfam" id="TIGR03637">
    <property type="entry name" value="cas1_YPEST"/>
    <property type="match status" value="1"/>
</dbReference>
<dbReference type="InterPro" id="IPR050646">
    <property type="entry name" value="Cas1"/>
</dbReference>
<keyword evidence="8" id="KW-0464">Manganese</keyword>
<keyword evidence="2 8" id="KW-0479">Metal-binding</keyword>
<dbReference type="EMBL" id="JACOFT010000002">
    <property type="protein sequence ID" value="MBC3810923.1"/>
    <property type="molecule type" value="Genomic_DNA"/>
</dbReference>
<comment type="caution">
    <text evidence="10">The sequence shown here is derived from an EMBL/GenBank/DDBJ whole genome shotgun (WGS) entry which is preliminary data.</text>
</comment>
<keyword evidence="6 8" id="KW-0051">Antiviral defense</keyword>
<evidence type="ECO:0000256" key="4">
    <source>
        <dbReference type="ARBA" id="ARBA00022801"/>
    </source>
</evidence>
<evidence type="ECO:0000256" key="9">
    <source>
        <dbReference type="SAM" id="MobiDB-lite"/>
    </source>
</evidence>
<evidence type="ECO:0000313" key="10">
    <source>
        <dbReference type="EMBL" id="MBC3810923.1"/>
    </source>
</evidence>
<comment type="function">
    <text evidence="8">CRISPR (clustered regularly interspaced short palindromic repeat), is an adaptive immune system that provides protection against mobile genetic elements (viruses, transposable elements and conjugative plasmids). CRISPR clusters contain spacers, sequences complementary to antecedent mobile elements, and target invading nucleic acids. CRISPR clusters are transcribed and processed into CRISPR RNA (crRNA). Acts as a dsDNA endonuclease. Involved in the integration of spacer DNA into the CRISPR cassette.</text>
</comment>
<keyword evidence="7 8" id="KW-0238">DNA-binding</keyword>
<keyword evidence="5 8" id="KW-0460">Magnesium</keyword>
<evidence type="ECO:0000256" key="7">
    <source>
        <dbReference type="ARBA" id="ARBA00023125"/>
    </source>
</evidence>
<dbReference type="InterPro" id="IPR042211">
    <property type="entry name" value="CRISPR-assoc_Cas1_N"/>
</dbReference>
<keyword evidence="1 8" id="KW-0540">Nuclease</keyword>
<feature type="compositionally biased region" description="Acidic residues" evidence="9">
    <location>
        <begin position="331"/>
        <end position="354"/>
    </location>
</feature>
<evidence type="ECO:0000313" key="11">
    <source>
        <dbReference type="Proteomes" id="UP000637632"/>
    </source>
</evidence>
<dbReference type="Gene3D" id="3.100.10.20">
    <property type="entry name" value="CRISPR-associated endonuclease Cas1, N-terminal domain"/>
    <property type="match status" value="1"/>
</dbReference>
<dbReference type="Proteomes" id="UP000637632">
    <property type="component" value="Unassembled WGS sequence"/>
</dbReference>
<feature type="region of interest" description="Disordered" evidence="9">
    <location>
        <begin position="323"/>
        <end position="354"/>
    </location>
</feature>
<evidence type="ECO:0000256" key="1">
    <source>
        <dbReference type="ARBA" id="ARBA00022722"/>
    </source>
</evidence>